<accession>A0A5P8P2R1</accession>
<sequence>MSRKKGTILEEKGTIMKKETPKRNIEVKIRLTEEENEKLEKLANKTKMSKARLIRNLALGDIDDLNMLHNIGILPLVQNVKAFYEKSFKGVNYWDEIKKDS</sequence>
<dbReference type="RefSeq" id="WP_152307807.1">
    <property type="nucleotide sequence ID" value="NZ_CP043617.1"/>
</dbReference>
<name>A0A5P8P2R1_9BACT</name>
<dbReference type="AlphaFoldDB" id="A0A5P8P2R1"/>
<dbReference type="KEGG" id="sulg:FJR48_09015"/>
<dbReference type="InterPro" id="IPR053842">
    <property type="entry name" value="NikA-like"/>
</dbReference>
<evidence type="ECO:0000313" key="2">
    <source>
        <dbReference type="EMBL" id="QFR49860.1"/>
    </source>
</evidence>
<gene>
    <name evidence="2" type="ORF">FJR48_09015</name>
</gene>
<dbReference type="Proteomes" id="UP000326944">
    <property type="component" value="Chromosome"/>
</dbReference>
<keyword evidence="1" id="KW-0175">Coiled coil</keyword>
<dbReference type="EMBL" id="CP043617">
    <property type="protein sequence ID" value="QFR49860.1"/>
    <property type="molecule type" value="Genomic_DNA"/>
</dbReference>
<feature type="coiled-coil region" evidence="1">
    <location>
        <begin position="22"/>
        <end position="56"/>
    </location>
</feature>
<keyword evidence="3" id="KW-1185">Reference proteome</keyword>
<organism evidence="2 3">
    <name type="scientific">Sulfurimonas lithotrophica</name>
    <dbReference type="NCBI Taxonomy" id="2590022"/>
    <lineage>
        <taxon>Bacteria</taxon>
        <taxon>Pseudomonadati</taxon>
        <taxon>Campylobacterota</taxon>
        <taxon>Epsilonproteobacteria</taxon>
        <taxon>Campylobacterales</taxon>
        <taxon>Sulfurimonadaceae</taxon>
        <taxon>Sulfurimonas</taxon>
    </lineage>
</organism>
<evidence type="ECO:0000256" key="1">
    <source>
        <dbReference type="SAM" id="Coils"/>
    </source>
</evidence>
<proteinExistence type="predicted"/>
<protein>
    <submittedName>
        <fullName evidence="2">Ribbon-helix-helix protein, CopG family</fullName>
    </submittedName>
</protein>
<evidence type="ECO:0000313" key="3">
    <source>
        <dbReference type="Proteomes" id="UP000326944"/>
    </source>
</evidence>
<dbReference type="Pfam" id="PF21983">
    <property type="entry name" value="NikA-like"/>
    <property type="match status" value="1"/>
</dbReference>
<reference evidence="2 3" key="1">
    <citation type="submission" date="2019-09" db="EMBL/GenBank/DDBJ databases">
        <title>Sulfurimonas gotlandica sp. nov., a chemoautotrophic and psychrotolerant epsilonproteobacterium isolated from a pelagic redoxcline, and an emended description of the genus Sulfurimonas.</title>
        <authorList>
            <person name="Wang S."/>
            <person name="Jiang L."/>
            <person name="Shao S."/>
        </authorList>
    </citation>
    <scope>NUCLEOTIDE SEQUENCE [LARGE SCALE GENOMIC DNA]</scope>
    <source>
        <strain evidence="2 3">GYSZ_1</strain>
    </source>
</reference>